<dbReference type="GO" id="GO:0019693">
    <property type="term" value="P:ribose phosphate metabolic process"/>
    <property type="evidence" value="ECO:0007669"/>
    <property type="project" value="TreeGrafter"/>
</dbReference>
<reference evidence="11" key="1">
    <citation type="submission" date="2023-07" db="EMBL/GenBank/DDBJ databases">
        <authorList>
            <person name="Haufschild T."/>
            <person name="Kallscheuer N."/>
            <person name="Hammer J."/>
            <person name="Kohn T."/>
            <person name="Kabuu M."/>
            <person name="Jogler M."/>
            <person name="Wohfarth N."/>
            <person name="Heuer A."/>
            <person name="Rohde M."/>
            <person name="van Teeseling M.C.F."/>
            <person name="Jogler C."/>
        </authorList>
    </citation>
    <scope>NUCLEOTIDE SEQUENCE</scope>
    <source>
        <strain evidence="10">Strain 138</strain>
        <strain evidence="11">Strain 318</strain>
    </source>
</reference>
<protein>
    <recommendedName>
        <fullName evidence="4">GDP-mannose pyrophosphatase</fullName>
    </recommendedName>
    <alternativeName>
        <fullName evidence="6">GDP-mannose hydrolase</fullName>
    </alternativeName>
    <alternativeName>
        <fullName evidence="7">GDPMK</fullName>
    </alternativeName>
</protein>
<dbReference type="InterPro" id="IPR020476">
    <property type="entry name" value="Nudix_hydrolase"/>
</dbReference>
<evidence type="ECO:0000256" key="4">
    <source>
        <dbReference type="ARBA" id="ARBA00016377"/>
    </source>
</evidence>
<evidence type="ECO:0000256" key="5">
    <source>
        <dbReference type="ARBA" id="ARBA00022801"/>
    </source>
</evidence>
<proteinExistence type="inferred from homology"/>
<evidence type="ECO:0000256" key="8">
    <source>
        <dbReference type="RuleBase" id="RU003476"/>
    </source>
</evidence>
<dbReference type="EMBL" id="CP130613">
    <property type="protein sequence ID" value="WKW16536.1"/>
    <property type="molecule type" value="Genomic_DNA"/>
</dbReference>
<feature type="domain" description="Nudix hydrolase" evidence="9">
    <location>
        <begin position="41"/>
        <end position="173"/>
    </location>
</feature>
<dbReference type="PRINTS" id="PR00502">
    <property type="entry name" value="NUDIXFAMILY"/>
</dbReference>
<dbReference type="Proteomes" id="UP001229955">
    <property type="component" value="Chromosome"/>
</dbReference>
<name>A0AA49K2Q7_9BACT</name>
<evidence type="ECO:0000313" key="11">
    <source>
        <dbReference type="EMBL" id="WKW16536.1"/>
    </source>
</evidence>
<dbReference type="InterPro" id="IPR000086">
    <property type="entry name" value="NUDIX_hydrolase_dom"/>
</dbReference>
<keyword evidence="5 8" id="KW-0378">Hydrolase</keyword>
<dbReference type="AlphaFoldDB" id="A0AA49K2Q7"/>
<dbReference type="InterPro" id="IPR020084">
    <property type="entry name" value="NUDIX_hydrolase_CS"/>
</dbReference>
<comment type="similarity">
    <text evidence="3">Belongs to the Nudix hydrolase family. NudK subfamily.</text>
</comment>
<organism evidence="11 12">
    <name type="scientific">Pseudogemmatithrix spongiicola</name>
    <dbReference type="NCBI Taxonomy" id="3062599"/>
    <lineage>
        <taxon>Bacteria</taxon>
        <taxon>Pseudomonadati</taxon>
        <taxon>Gemmatimonadota</taxon>
        <taxon>Gemmatimonadia</taxon>
        <taxon>Gemmatimonadales</taxon>
        <taxon>Gemmatimonadaceae</taxon>
        <taxon>Pseudogemmatithrix</taxon>
    </lineage>
</organism>
<dbReference type="GO" id="GO:0006753">
    <property type="term" value="P:nucleoside phosphate metabolic process"/>
    <property type="evidence" value="ECO:0007669"/>
    <property type="project" value="TreeGrafter"/>
</dbReference>
<keyword evidence="12" id="KW-1185">Reference proteome</keyword>
<dbReference type="InterPro" id="IPR015797">
    <property type="entry name" value="NUDIX_hydrolase-like_dom_sf"/>
</dbReference>
<evidence type="ECO:0000313" key="12">
    <source>
        <dbReference type="Proteomes" id="UP001229955"/>
    </source>
</evidence>
<evidence type="ECO:0000256" key="7">
    <source>
        <dbReference type="ARBA" id="ARBA00032272"/>
    </source>
</evidence>
<dbReference type="GO" id="GO:0016462">
    <property type="term" value="F:pyrophosphatase activity"/>
    <property type="evidence" value="ECO:0007669"/>
    <property type="project" value="UniProtKB-ARBA"/>
</dbReference>
<accession>A0AA49JWU7</accession>
<dbReference type="PROSITE" id="PS00893">
    <property type="entry name" value="NUDIX_BOX"/>
    <property type="match status" value="1"/>
</dbReference>
<evidence type="ECO:0000256" key="6">
    <source>
        <dbReference type="ARBA" id="ARBA00032162"/>
    </source>
</evidence>
<evidence type="ECO:0000259" key="9">
    <source>
        <dbReference type="PROSITE" id="PS51462"/>
    </source>
</evidence>
<dbReference type="RefSeq" id="WP_367886469.1">
    <property type="nucleotide sequence ID" value="NZ_CP130612.1"/>
</dbReference>
<evidence type="ECO:0000256" key="2">
    <source>
        <dbReference type="ARBA" id="ARBA00001946"/>
    </source>
</evidence>
<sequence>MTEQPGRLGGERQWQYRFLDAHVDRVRYPDGSAGEQVLIHHPGAAAVLPVLSDFDGPDPQVLLIKQYRYATDGYLWEIPAGRLEPNERPEDCARRELLEEVGCRCERLVPLTAIWTAPGFTNEKIHLFAATGLTQGESAREADEFLEVHTLPMSRVLTMIRDGEITDAKTIATLLYVAGFDGVLRG</sequence>
<dbReference type="Pfam" id="PF00293">
    <property type="entry name" value="NUDIX"/>
    <property type="match status" value="1"/>
</dbReference>
<dbReference type="GO" id="GO:0005829">
    <property type="term" value="C:cytosol"/>
    <property type="evidence" value="ECO:0007669"/>
    <property type="project" value="TreeGrafter"/>
</dbReference>
<evidence type="ECO:0000313" key="10">
    <source>
        <dbReference type="EMBL" id="WKW13630.1"/>
    </source>
</evidence>
<dbReference type="PANTHER" id="PTHR11839">
    <property type="entry name" value="UDP/ADP-SUGAR PYROPHOSPHATASE"/>
    <property type="match status" value="1"/>
</dbReference>
<dbReference type="SUPFAM" id="SSF55811">
    <property type="entry name" value="Nudix"/>
    <property type="match status" value="1"/>
</dbReference>
<evidence type="ECO:0000256" key="3">
    <source>
        <dbReference type="ARBA" id="ARBA00007275"/>
    </source>
</evidence>
<dbReference type="KEGG" id="pspc:Strain318_002953"/>
<dbReference type="PROSITE" id="PS51462">
    <property type="entry name" value="NUDIX"/>
    <property type="match status" value="1"/>
</dbReference>
<dbReference type="EMBL" id="CP130612">
    <property type="protein sequence ID" value="WKW13630.1"/>
    <property type="molecule type" value="Genomic_DNA"/>
</dbReference>
<dbReference type="CDD" id="cd03424">
    <property type="entry name" value="NUDIX_ADPRase_Nudt5_UGPPase_Nudt14"/>
    <property type="match status" value="1"/>
</dbReference>
<dbReference type="PANTHER" id="PTHR11839:SF18">
    <property type="entry name" value="NUDIX HYDROLASE DOMAIN-CONTAINING PROTEIN"/>
    <property type="match status" value="1"/>
</dbReference>
<accession>A0AA49K2Q7</accession>
<dbReference type="Gene3D" id="3.90.79.10">
    <property type="entry name" value="Nucleoside Triphosphate Pyrophosphohydrolase"/>
    <property type="match status" value="1"/>
</dbReference>
<evidence type="ECO:0000256" key="1">
    <source>
        <dbReference type="ARBA" id="ARBA00000847"/>
    </source>
</evidence>
<gene>
    <name evidence="10" type="ORF">Strain138_002955</name>
    <name evidence="11" type="ORF">Strain318_002953</name>
</gene>
<comment type="catalytic activity">
    <reaction evidence="1">
        <text>GDP-alpha-D-mannose + H2O = alpha-D-mannose 1-phosphate + GMP + 2 H(+)</text>
        <dbReference type="Rhea" id="RHEA:27978"/>
        <dbReference type="ChEBI" id="CHEBI:15377"/>
        <dbReference type="ChEBI" id="CHEBI:15378"/>
        <dbReference type="ChEBI" id="CHEBI:57527"/>
        <dbReference type="ChEBI" id="CHEBI:58115"/>
        <dbReference type="ChEBI" id="CHEBI:58409"/>
    </reaction>
</comment>
<comment type="cofactor">
    <cofactor evidence="2">
        <name>Mg(2+)</name>
        <dbReference type="ChEBI" id="CHEBI:18420"/>
    </cofactor>
</comment>